<dbReference type="PROSITE" id="PS00217">
    <property type="entry name" value="SUGAR_TRANSPORT_2"/>
    <property type="match status" value="1"/>
</dbReference>
<name>A0A179I3Y7_CORDF</name>
<dbReference type="Proteomes" id="UP000243081">
    <property type="component" value="Unassembled WGS sequence"/>
</dbReference>
<feature type="transmembrane region" description="Helical" evidence="8">
    <location>
        <begin position="385"/>
        <end position="405"/>
    </location>
</feature>
<dbReference type="OrthoDB" id="433512at2759"/>
<feature type="transmembrane region" description="Helical" evidence="8">
    <location>
        <begin position="124"/>
        <end position="141"/>
    </location>
</feature>
<evidence type="ECO:0000256" key="6">
    <source>
        <dbReference type="ARBA" id="ARBA00023136"/>
    </source>
</evidence>
<evidence type="ECO:0000256" key="3">
    <source>
        <dbReference type="ARBA" id="ARBA00022592"/>
    </source>
</evidence>
<dbReference type="NCBIfam" id="TIGR00887">
    <property type="entry name" value="2A0109"/>
    <property type="match status" value="1"/>
</dbReference>
<evidence type="ECO:0000313" key="10">
    <source>
        <dbReference type="EMBL" id="OAQ96449.1"/>
    </source>
</evidence>
<dbReference type="GO" id="GO:0006817">
    <property type="term" value="P:phosphate ion transport"/>
    <property type="evidence" value="ECO:0007669"/>
    <property type="project" value="UniProtKB-KW"/>
</dbReference>
<feature type="transmembrane region" description="Helical" evidence="8">
    <location>
        <begin position="153"/>
        <end position="174"/>
    </location>
</feature>
<dbReference type="CDD" id="cd17364">
    <property type="entry name" value="MFS_PhT"/>
    <property type="match status" value="1"/>
</dbReference>
<dbReference type="InterPro" id="IPR004738">
    <property type="entry name" value="Phos_permease"/>
</dbReference>
<dbReference type="EMBL" id="LUKN01004172">
    <property type="protein sequence ID" value="OAQ96449.1"/>
    <property type="molecule type" value="Genomic_DNA"/>
</dbReference>
<feature type="domain" description="Major facilitator superfamily (MFS) profile" evidence="9">
    <location>
        <begin position="109"/>
        <end position="590"/>
    </location>
</feature>
<dbReference type="InterPro" id="IPR005828">
    <property type="entry name" value="MFS_sugar_transport-like"/>
</dbReference>
<feature type="transmembrane region" description="Helical" evidence="8">
    <location>
        <begin position="203"/>
        <end position="222"/>
    </location>
</feature>
<keyword evidence="2" id="KW-0813">Transport</keyword>
<protein>
    <recommendedName>
        <fullName evidence="9">Major facilitator superfamily (MFS) profile domain-containing protein</fullName>
    </recommendedName>
</protein>
<dbReference type="Gene3D" id="1.20.1250.20">
    <property type="entry name" value="MFS general substrate transporter like domains"/>
    <property type="match status" value="2"/>
</dbReference>
<evidence type="ECO:0000256" key="7">
    <source>
        <dbReference type="SAM" id="MobiDB-lite"/>
    </source>
</evidence>
<proteinExistence type="predicted"/>
<evidence type="ECO:0000256" key="2">
    <source>
        <dbReference type="ARBA" id="ARBA00022448"/>
    </source>
</evidence>
<comment type="caution">
    <text evidence="10">The sequence shown here is derived from an EMBL/GenBank/DDBJ whole genome shotgun (WGS) entry which is preliminary data.</text>
</comment>
<evidence type="ECO:0000256" key="1">
    <source>
        <dbReference type="ARBA" id="ARBA00004141"/>
    </source>
</evidence>
<dbReference type="InterPro" id="IPR020846">
    <property type="entry name" value="MFS_dom"/>
</dbReference>
<dbReference type="GO" id="GO:0005315">
    <property type="term" value="F:phosphate transmembrane transporter activity"/>
    <property type="evidence" value="ECO:0007669"/>
    <property type="project" value="InterPro"/>
</dbReference>
<keyword evidence="5 8" id="KW-1133">Transmembrane helix</keyword>
<feature type="transmembrane region" description="Helical" evidence="8">
    <location>
        <begin position="243"/>
        <end position="266"/>
    </location>
</feature>
<feature type="region of interest" description="Disordered" evidence="7">
    <location>
        <begin position="596"/>
        <end position="620"/>
    </location>
</feature>
<dbReference type="OMA" id="DKMWRVV"/>
<feature type="transmembrane region" description="Helical" evidence="8">
    <location>
        <begin position="494"/>
        <end position="515"/>
    </location>
</feature>
<dbReference type="InterPro" id="IPR005829">
    <property type="entry name" value="Sugar_transporter_CS"/>
</dbReference>
<reference evidence="10 11" key="1">
    <citation type="submission" date="2016-03" db="EMBL/GenBank/DDBJ databases">
        <title>Fine-scale spatial genetic structure of a fungal parasite of coffee scale insects.</title>
        <authorList>
            <person name="Jackson D."/>
            <person name="Zemenick K.A."/>
            <person name="Malloure B."/>
            <person name="Quandt C.A."/>
            <person name="James T.Y."/>
        </authorList>
    </citation>
    <scope>NUCLEOTIDE SEQUENCE [LARGE SCALE GENOMIC DNA]</scope>
    <source>
        <strain evidence="10 11">UM487</strain>
    </source>
</reference>
<keyword evidence="4 8" id="KW-0812">Transmembrane</keyword>
<accession>A0A179I3Y7</accession>
<evidence type="ECO:0000256" key="5">
    <source>
        <dbReference type="ARBA" id="ARBA00022989"/>
    </source>
</evidence>
<dbReference type="PROSITE" id="PS50850">
    <property type="entry name" value="MFS"/>
    <property type="match status" value="1"/>
</dbReference>
<gene>
    <name evidence="10" type="ORF">LLEC1_00982</name>
</gene>
<feature type="transmembrane region" description="Helical" evidence="8">
    <location>
        <begin position="294"/>
        <end position="312"/>
    </location>
</feature>
<sequence length="620" mass="66563">MPLTRTSSCLFSISPLARLAPWQLTLANLADFRSSSTFLILPNPSATMSSGEDNQHTTTVANFGKTAGGNSAYTNWNNQYAHVSDLSERRRLALAEIDKAPFGWYHVRACVVAGVGFFTDSYDIFTASMLTIMLGIVYFPGTGKMPASSDNAIKLATSAGTVVGQLGFGMLADIVGRKRMYGLELILIIFASLAQSLTAGGPAVSIVGLIIFWRVIMGIGIGGDYPLSSIITSEFATTKWRGAMMGAVFAMQGFGQLAAALVMMFVTLGFKHALEGAKDVAHCTGDCQVAVDKMWRTLIGCGVVPACIALYYRLTIPETPRYTFDVARDVEQADADVKAYMSGKHEGDADQVVRAEAHKQAEKGLEVPKASFRDFCRHYSKLKNALLLLGTAGSWFCLDVAFYGLSLNNGTILEAIGYSTSSGHVKNVYQLLYNTAVGNVIIVCAGAVPGYWVSVATIDTLGRKPVQLGGFIILTILFIVMGFAYHHLSPNGLLAIYVVAQFFFNFGPNATTFIVPGEVFPTRYRSTSHGISAASGKIGSIIGQGAIASLRTRGATKTNTAPWLDHVLEIFALFMLLGCGTTLLIPETARKTLEELSGEDDYATRPHDIEAAAETKPVSA</sequence>
<dbReference type="GO" id="GO:0016020">
    <property type="term" value="C:membrane"/>
    <property type="evidence" value="ECO:0007669"/>
    <property type="project" value="UniProtKB-SubCell"/>
</dbReference>
<keyword evidence="6 8" id="KW-0472">Membrane</keyword>
<keyword evidence="11" id="KW-1185">Reference proteome</keyword>
<dbReference type="Pfam" id="PF00083">
    <property type="entry name" value="Sugar_tr"/>
    <property type="match status" value="1"/>
</dbReference>
<feature type="transmembrane region" description="Helical" evidence="8">
    <location>
        <begin position="181"/>
        <end position="197"/>
    </location>
</feature>
<dbReference type="PANTHER" id="PTHR24064">
    <property type="entry name" value="SOLUTE CARRIER FAMILY 22 MEMBER"/>
    <property type="match status" value="1"/>
</dbReference>
<feature type="transmembrane region" description="Helical" evidence="8">
    <location>
        <begin position="466"/>
        <end position="488"/>
    </location>
</feature>
<dbReference type="SUPFAM" id="SSF103473">
    <property type="entry name" value="MFS general substrate transporter"/>
    <property type="match status" value="1"/>
</dbReference>
<comment type="subcellular location">
    <subcellularLocation>
        <location evidence="1">Membrane</location>
        <topology evidence="1">Multi-pass membrane protein</topology>
    </subcellularLocation>
</comment>
<evidence type="ECO:0000256" key="8">
    <source>
        <dbReference type="SAM" id="Phobius"/>
    </source>
</evidence>
<dbReference type="InterPro" id="IPR036259">
    <property type="entry name" value="MFS_trans_sf"/>
</dbReference>
<keyword evidence="3" id="KW-0592">Phosphate transport</keyword>
<feature type="transmembrane region" description="Helical" evidence="8">
    <location>
        <begin position="567"/>
        <end position="585"/>
    </location>
</feature>
<dbReference type="AlphaFoldDB" id="A0A179I3Y7"/>
<feature type="transmembrane region" description="Helical" evidence="8">
    <location>
        <begin position="431"/>
        <end position="454"/>
    </location>
</feature>
<evidence type="ECO:0000259" key="9">
    <source>
        <dbReference type="PROSITE" id="PS50850"/>
    </source>
</evidence>
<organism evidence="10 11">
    <name type="scientific">Cordyceps confragosa</name>
    <name type="common">Lecanicillium lecanii</name>
    <dbReference type="NCBI Taxonomy" id="2714763"/>
    <lineage>
        <taxon>Eukaryota</taxon>
        <taxon>Fungi</taxon>
        <taxon>Dikarya</taxon>
        <taxon>Ascomycota</taxon>
        <taxon>Pezizomycotina</taxon>
        <taxon>Sordariomycetes</taxon>
        <taxon>Hypocreomycetidae</taxon>
        <taxon>Hypocreales</taxon>
        <taxon>Cordycipitaceae</taxon>
        <taxon>Akanthomyces</taxon>
    </lineage>
</organism>
<evidence type="ECO:0000313" key="11">
    <source>
        <dbReference type="Proteomes" id="UP000243081"/>
    </source>
</evidence>
<evidence type="ECO:0000256" key="4">
    <source>
        <dbReference type="ARBA" id="ARBA00022692"/>
    </source>
</evidence>